<keyword evidence="9" id="KW-0576">Peroxisome</keyword>
<dbReference type="Pfam" id="PF12827">
    <property type="entry name" value="Peroxin-22"/>
    <property type="match status" value="1"/>
</dbReference>
<keyword evidence="7 10" id="KW-1133">Transmembrane helix</keyword>
<evidence type="ECO:0000256" key="4">
    <source>
        <dbReference type="ARBA" id="ARBA00018967"/>
    </source>
</evidence>
<dbReference type="EMBL" id="JAWIZZ010000022">
    <property type="protein sequence ID" value="KAK5781991.1"/>
    <property type="molecule type" value="Genomic_DNA"/>
</dbReference>
<dbReference type="Proteomes" id="UP001306508">
    <property type="component" value="Unassembled WGS sequence"/>
</dbReference>
<protein>
    <recommendedName>
        <fullName evidence="4">Peroxisome assembly protein 22</fullName>
    </recommendedName>
</protein>
<gene>
    <name evidence="11" type="ORF">RI543_000477</name>
</gene>
<dbReference type="GO" id="GO:0005778">
    <property type="term" value="C:peroxisomal membrane"/>
    <property type="evidence" value="ECO:0007669"/>
    <property type="project" value="UniProtKB-SubCell"/>
</dbReference>
<evidence type="ECO:0000256" key="3">
    <source>
        <dbReference type="ARBA" id="ARBA00009642"/>
    </source>
</evidence>
<reference evidence="12" key="1">
    <citation type="submission" date="2023-07" db="EMBL/GenBank/DDBJ databases">
        <title>A draft genome of Kazachstania heterogenica Y-27499.</title>
        <authorList>
            <person name="Donic C."/>
            <person name="Kralova J.S."/>
            <person name="Fidel L."/>
            <person name="Ben-Dor S."/>
            <person name="Jung S."/>
        </authorList>
    </citation>
    <scope>NUCLEOTIDE SEQUENCE [LARGE SCALE GENOMIC DNA]</scope>
    <source>
        <strain evidence="12">Y27499</strain>
    </source>
</reference>
<evidence type="ECO:0000256" key="1">
    <source>
        <dbReference type="ARBA" id="ARBA00003659"/>
    </source>
</evidence>
<comment type="subcellular location">
    <subcellularLocation>
        <location evidence="2">Peroxisome membrane</location>
        <topology evidence="2">Single-pass membrane protein</topology>
    </subcellularLocation>
</comment>
<dbReference type="InterPro" id="IPR038613">
    <property type="entry name" value="Peroxin-22_C_sf"/>
</dbReference>
<accession>A0AAN8A9H1</accession>
<evidence type="ECO:0000256" key="5">
    <source>
        <dbReference type="ARBA" id="ARBA00022593"/>
    </source>
</evidence>
<comment type="similarity">
    <text evidence="3">Belongs to the peroxin-22 family.</text>
</comment>
<evidence type="ECO:0000256" key="6">
    <source>
        <dbReference type="ARBA" id="ARBA00022692"/>
    </source>
</evidence>
<keyword evidence="6 10" id="KW-0812">Transmembrane</keyword>
<sequence>MVNNRRRKSNQLILGITLAIGIGTSCYYLWKSLQNGEDRKISDTPIKDATNDKRNKSRCVVVTSSVIDTMNVIPWSQLLEDEEDLVLIVIPSCKDRFHLKLDPRFAYKVIRCDTVLGVWSCIKSLKKQELYVNLEEFPDGERNMPDDIPRYVPHITYWKNEKDILTTFPI</sequence>
<comment type="function">
    <text evidence="1">Involved in peroxisome biogenesis.</text>
</comment>
<keyword evidence="5" id="KW-0962">Peroxisome biogenesis</keyword>
<evidence type="ECO:0000256" key="9">
    <source>
        <dbReference type="ARBA" id="ARBA00023140"/>
    </source>
</evidence>
<evidence type="ECO:0000256" key="7">
    <source>
        <dbReference type="ARBA" id="ARBA00022989"/>
    </source>
</evidence>
<evidence type="ECO:0000256" key="2">
    <source>
        <dbReference type="ARBA" id="ARBA00004549"/>
    </source>
</evidence>
<feature type="transmembrane region" description="Helical" evidence="10">
    <location>
        <begin position="12"/>
        <end position="30"/>
    </location>
</feature>
<evidence type="ECO:0000313" key="12">
    <source>
        <dbReference type="Proteomes" id="UP001306508"/>
    </source>
</evidence>
<dbReference type="AlphaFoldDB" id="A0AAN8A9H1"/>
<keyword evidence="12" id="KW-1185">Reference proteome</keyword>
<evidence type="ECO:0000313" key="11">
    <source>
        <dbReference type="EMBL" id="KAK5781991.1"/>
    </source>
</evidence>
<proteinExistence type="inferred from homology"/>
<dbReference type="InterPro" id="IPR024359">
    <property type="entry name" value="Peroxin-22"/>
</dbReference>
<evidence type="ECO:0000256" key="8">
    <source>
        <dbReference type="ARBA" id="ARBA00023136"/>
    </source>
</evidence>
<dbReference type="Gene3D" id="3.40.50.11730">
    <property type="entry name" value="Peroxisome assembly protein 22"/>
    <property type="match status" value="1"/>
</dbReference>
<comment type="caution">
    <text evidence="11">The sequence shown here is derived from an EMBL/GenBank/DDBJ whole genome shotgun (WGS) entry which is preliminary data.</text>
</comment>
<keyword evidence="8 10" id="KW-0472">Membrane</keyword>
<organism evidence="11 12">
    <name type="scientific">Arxiozyma heterogenica</name>
    <dbReference type="NCBI Taxonomy" id="278026"/>
    <lineage>
        <taxon>Eukaryota</taxon>
        <taxon>Fungi</taxon>
        <taxon>Dikarya</taxon>
        <taxon>Ascomycota</taxon>
        <taxon>Saccharomycotina</taxon>
        <taxon>Saccharomycetes</taxon>
        <taxon>Saccharomycetales</taxon>
        <taxon>Saccharomycetaceae</taxon>
        <taxon>Arxiozyma</taxon>
    </lineage>
</organism>
<dbReference type="GO" id="GO:0007031">
    <property type="term" value="P:peroxisome organization"/>
    <property type="evidence" value="ECO:0007669"/>
    <property type="project" value="UniProtKB-KW"/>
</dbReference>
<dbReference type="PROSITE" id="PS51257">
    <property type="entry name" value="PROKAR_LIPOPROTEIN"/>
    <property type="match status" value="1"/>
</dbReference>
<name>A0AAN8A9H1_9SACH</name>
<evidence type="ECO:0000256" key="10">
    <source>
        <dbReference type="SAM" id="Phobius"/>
    </source>
</evidence>